<dbReference type="Gene3D" id="3.40.190.10">
    <property type="entry name" value="Periplasmic binding protein-like II"/>
    <property type="match status" value="2"/>
</dbReference>
<dbReference type="OrthoDB" id="5348911at2"/>
<evidence type="ECO:0000256" key="1">
    <source>
        <dbReference type="ARBA" id="ARBA00004418"/>
    </source>
</evidence>
<dbReference type="Proteomes" id="UP000198226">
    <property type="component" value="Chromosome I"/>
</dbReference>
<dbReference type="EMBL" id="LT607752">
    <property type="protein sequence ID" value="SCG35954.1"/>
    <property type="molecule type" value="Genomic_DNA"/>
</dbReference>
<dbReference type="InterPro" id="IPR001638">
    <property type="entry name" value="Solute-binding_3/MltF_N"/>
</dbReference>
<gene>
    <name evidence="6" type="ORF">GA0070623_0146</name>
</gene>
<comment type="similarity">
    <text evidence="2">Belongs to the bacterial solute-binding protein SsuA/TauA family.</text>
</comment>
<dbReference type="SMART" id="SM00062">
    <property type="entry name" value="PBPb"/>
    <property type="match status" value="1"/>
</dbReference>
<dbReference type="Pfam" id="PF09084">
    <property type="entry name" value="NMT1"/>
    <property type="match status" value="1"/>
</dbReference>
<dbReference type="InterPro" id="IPR015168">
    <property type="entry name" value="SsuA/THI5"/>
</dbReference>
<evidence type="ECO:0000259" key="5">
    <source>
        <dbReference type="SMART" id="SM00062"/>
    </source>
</evidence>
<dbReference type="SUPFAM" id="SSF53850">
    <property type="entry name" value="Periplasmic binding protein-like II"/>
    <property type="match status" value="1"/>
</dbReference>
<keyword evidence="7" id="KW-1185">Reference proteome</keyword>
<name>A0A125Q129_9ACTN</name>
<protein>
    <submittedName>
        <fullName evidence="6">NitT/TauT family transport system substrate-binding protein</fullName>
    </submittedName>
</protein>
<keyword evidence="3 4" id="KW-0732">Signal</keyword>
<dbReference type="PANTHER" id="PTHR30024:SF47">
    <property type="entry name" value="TAURINE-BINDING PERIPLASMIC PROTEIN"/>
    <property type="match status" value="1"/>
</dbReference>
<feature type="chain" id="PRO_5038705899" evidence="4">
    <location>
        <begin position="19"/>
        <end position="324"/>
    </location>
</feature>
<dbReference type="PROSITE" id="PS51257">
    <property type="entry name" value="PROKAR_LIPOPROTEIN"/>
    <property type="match status" value="1"/>
</dbReference>
<dbReference type="AlphaFoldDB" id="A0A125Q129"/>
<dbReference type="PANTHER" id="PTHR30024">
    <property type="entry name" value="ALIPHATIC SULFONATES-BINDING PROTEIN-RELATED"/>
    <property type="match status" value="1"/>
</dbReference>
<evidence type="ECO:0000256" key="3">
    <source>
        <dbReference type="ARBA" id="ARBA00022729"/>
    </source>
</evidence>
<dbReference type="GO" id="GO:0042597">
    <property type="term" value="C:periplasmic space"/>
    <property type="evidence" value="ECO:0007669"/>
    <property type="project" value="UniProtKB-SubCell"/>
</dbReference>
<evidence type="ECO:0000313" key="6">
    <source>
        <dbReference type="EMBL" id="SCG35954.1"/>
    </source>
</evidence>
<proteinExistence type="inferred from homology"/>
<feature type="signal peptide" evidence="4">
    <location>
        <begin position="1"/>
        <end position="18"/>
    </location>
</feature>
<comment type="subcellular location">
    <subcellularLocation>
        <location evidence="1">Periplasm</location>
    </subcellularLocation>
</comment>
<evidence type="ECO:0000256" key="2">
    <source>
        <dbReference type="ARBA" id="ARBA00010742"/>
    </source>
</evidence>
<accession>A0A125Q129</accession>
<dbReference type="RefSeq" id="WP_067312229.1">
    <property type="nucleotide sequence ID" value="NZ_LRMV01000123.1"/>
</dbReference>
<evidence type="ECO:0000313" key="7">
    <source>
        <dbReference type="Proteomes" id="UP000198226"/>
    </source>
</evidence>
<evidence type="ECO:0000256" key="4">
    <source>
        <dbReference type="SAM" id="SignalP"/>
    </source>
</evidence>
<organism evidence="6 7">
    <name type="scientific">Micromonospora rifamycinica</name>
    <dbReference type="NCBI Taxonomy" id="291594"/>
    <lineage>
        <taxon>Bacteria</taxon>
        <taxon>Bacillati</taxon>
        <taxon>Actinomycetota</taxon>
        <taxon>Actinomycetes</taxon>
        <taxon>Micromonosporales</taxon>
        <taxon>Micromonosporaceae</taxon>
        <taxon>Micromonospora</taxon>
    </lineage>
</organism>
<reference evidence="7" key="1">
    <citation type="submission" date="2016-06" db="EMBL/GenBank/DDBJ databases">
        <authorList>
            <person name="Varghese N."/>
            <person name="Submissions Spin"/>
        </authorList>
    </citation>
    <scope>NUCLEOTIDE SEQUENCE [LARGE SCALE GENOMIC DNA]</scope>
    <source>
        <strain evidence="7">DSM 44983</strain>
    </source>
</reference>
<feature type="domain" description="Solute-binding protein family 3/N-terminal" evidence="5">
    <location>
        <begin position="38"/>
        <end position="260"/>
    </location>
</feature>
<sequence>MKKVMALGLIAVTAIALTGCTDSDASSPSPQASGDLRKVRVAALPITETAALWGGIKAGIFAERGLQVEVLPAQGGAQAIPALMNGDIDFAIGQPFGPFRADLQKLGVVIIGNYASSYADGDDINAVVASAKSGIRRPADLAGKRVAVNSLGAAGDVTIMAAVEKDGGDPTRIKFVEVAFPDAPAQLAAGNIDAAWVPEPFVTQLKSRGDTFVVAPYQAVVPGLATLTTITTTERTDKDAALVEDFSAAMKKTLEWAGDPANEPAVRQAIKDNLQLPPPVAESVRLPAFGWDVDRASLQKLAELAQKYRVLDRQPDLDRLVHQQ</sequence>